<evidence type="ECO:0000256" key="2">
    <source>
        <dbReference type="PROSITE-ProRule" id="PRU00626"/>
    </source>
</evidence>
<dbReference type="InterPro" id="IPR035920">
    <property type="entry name" value="YhbY-like_sf"/>
</dbReference>
<dbReference type="Gene3D" id="3.30.110.60">
    <property type="entry name" value="YhbY-like"/>
    <property type="match status" value="1"/>
</dbReference>
<evidence type="ECO:0000256" key="1">
    <source>
        <dbReference type="ARBA" id="ARBA00022884"/>
    </source>
</evidence>
<proteinExistence type="predicted"/>
<dbReference type="SMART" id="SM01103">
    <property type="entry name" value="CRS1_YhbY"/>
    <property type="match status" value="1"/>
</dbReference>
<organism evidence="4 5">
    <name type="scientific">Nannochloropsis salina CCMP1776</name>
    <dbReference type="NCBI Taxonomy" id="1027361"/>
    <lineage>
        <taxon>Eukaryota</taxon>
        <taxon>Sar</taxon>
        <taxon>Stramenopiles</taxon>
        <taxon>Ochrophyta</taxon>
        <taxon>Eustigmatophyceae</taxon>
        <taxon>Eustigmatales</taxon>
        <taxon>Monodopsidaceae</taxon>
        <taxon>Microchloropsis</taxon>
        <taxon>Microchloropsis salina</taxon>
    </lineage>
</organism>
<dbReference type="OrthoDB" id="10396951at2759"/>
<comment type="caution">
    <text evidence="4">The sequence shown here is derived from an EMBL/GenBank/DDBJ whole genome shotgun (WGS) entry which is preliminary data.</text>
</comment>
<dbReference type="PANTHER" id="PTHR40065:SF3">
    <property type="entry name" value="RNA-BINDING PROTEIN YHBY"/>
    <property type="match status" value="1"/>
</dbReference>
<reference evidence="4 5" key="1">
    <citation type="submission" date="2019-01" db="EMBL/GenBank/DDBJ databases">
        <title>Nuclear Genome Assembly of the Microalgal Biofuel strain Nannochloropsis salina CCMP1776.</title>
        <authorList>
            <person name="Hovde B."/>
        </authorList>
    </citation>
    <scope>NUCLEOTIDE SEQUENCE [LARGE SCALE GENOMIC DNA]</scope>
    <source>
        <strain evidence="4 5">CCMP1776</strain>
    </source>
</reference>
<evidence type="ECO:0000313" key="5">
    <source>
        <dbReference type="Proteomes" id="UP000355283"/>
    </source>
</evidence>
<dbReference type="PANTHER" id="PTHR40065">
    <property type="entry name" value="RNA-BINDING PROTEIN YHBY"/>
    <property type="match status" value="1"/>
</dbReference>
<gene>
    <name evidence="4" type="ORF">NSK_000668</name>
</gene>
<protein>
    <recommendedName>
        <fullName evidence="3">CRM domain-containing protein</fullName>
    </recommendedName>
</protein>
<dbReference type="AlphaFoldDB" id="A0A4D9DHL6"/>
<dbReference type="Pfam" id="PF01985">
    <property type="entry name" value="CRS1_YhbY"/>
    <property type="match status" value="1"/>
</dbReference>
<keyword evidence="5" id="KW-1185">Reference proteome</keyword>
<dbReference type="PROSITE" id="PS51295">
    <property type="entry name" value="CRM"/>
    <property type="match status" value="1"/>
</dbReference>
<sequence length="86" mass="9479">MQQSESPPIEGFSIEVESALRAHELVNVRVLFAQKKKEAKAVGLRMAEAVKAELVQVIGHTYLLYRPADPPKIDLAKLTAPLNGKE</sequence>
<evidence type="ECO:0000313" key="4">
    <source>
        <dbReference type="EMBL" id="TFJ88319.1"/>
    </source>
</evidence>
<dbReference type="SUPFAM" id="SSF75471">
    <property type="entry name" value="YhbY-like"/>
    <property type="match status" value="1"/>
</dbReference>
<dbReference type="InterPro" id="IPR051925">
    <property type="entry name" value="RNA-binding_domain"/>
</dbReference>
<dbReference type="Proteomes" id="UP000355283">
    <property type="component" value="Unassembled WGS sequence"/>
</dbReference>
<feature type="domain" description="CRM" evidence="3">
    <location>
        <begin position="1"/>
        <end position="77"/>
    </location>
</feature>
<keyword evidence="1 2" id="KW-0694">RNA-binding</keyword>
<dbReference type="GO" id="GO:0003723">
    <property type="term" value="F:RNA binding"/>
    <property type="evidence" value="ECO:0007669"/>
    <property type="project" value="UniProtKB-UniRule"/>
</dbReference>
<name>A0A4D9DHL6_9STRA</name>
<dbReference type="InterPro" id="IPR001890">
    <property type="entry name" value="RNA-binding_CRM"/>
</dbReference>
<evidence type="ECO:0000259" key="3">
    <source>
        <dbReference type="PROSITE" id="PS51295"/>
    </source>
</evidence>
<accession>A0A4D9DHL6</accession>
<dbReference type="EMBL" id="SDOX01000002">
    <property type="protein sequence ID" value="TFJ88319.1"/>
    <property type="molecule type" value="Genomic_DNA"/>
</dbReference>